<comment type="caution">
    <text evidence="1">The sequence shown here is derived from an EMBL/GenBank/DDBJ whole genome shotgun (WGS) entry which is preliminary data.</text>
</comment>
<evidence type="ECO:0008006" key="3">
    <source>
        <dbReference type="Google" id="ProtNLM"/>
    </source>
</evidence>
<dbReference type="Proteomes" id="UP000220480">
    <property type="component" value="Unassembled WGS sequence"/>
</dbReference>
<evidence type="ECO:0000313" key="2">
    <source>
        <dbReference type="Proteomes" id="UP000220480"/>
    </source>
</evidence>
<organism evidence="1 2">
    <name type="scientific">Faecalibacterium prausnitzii</name>
    <dbReference type="NCBI Taxonomy" id="853"/>
    <lineage>
        <taxon>Bacteria</taxon>
        <taxon>Bacillati</taxon>
        <taxon>Bacillota</taxon>
        <taxon>Clostridia</taxon>
        <taxon>Eubacteriales</taxon>
        <taxon>Oscillospiraceae</taxon>
        <taxon>Faecalibacterium</taxon>
    </lineage>
</organism>
<proteinExistence type="predicted"/>
<accession>A0A2A7AWJ3</accession>
<name>A0A2A7AWJ3_9FIRM</name>
<gene>
    <name evidence="1" type="ORF">CGS59_11000</name>
</gene>
<dbReference type="EMBL" id="NMTZ01000026">
    <property type="protein sequence ID" value="PDX83408.1"/>
    <property type="molecule type" value="Genomic_DNA"/>
</dbReference>
<reference evidence="1 2" key="1">
    <citation type="journal article" date="2017" name="Front. Microbiol.">
        <title>New Insights into the Diversity of the Genus Faecalibacterium.</title>
        <authorList>
            <person name="Benevides L."/>
            <person name="Burman S."/>
            <person name="Martin R."/>
            <person name="Robert V."/>
            <person name="Thomas M."/>
            <person name="Miquel S."/>
            <person name="Chain F."/>
            <person name="Sokol H."/>
            <person name="Bermudez-Humaran L.G."/>
            <person name="Morrison M."/>
            <person name="Langella P."/>
            <person name="Azevedo V.A."/>
            <person name="Chatel J.M."/>
            <person name="Soares S."/>
        </authorList>
    </citation>
    <scope>NUCLEOTIDE SEQUENCE [LARGE SCALE GENOMIC DNA]</scope>
    <source>
        <strain evidence="1 2">CNCM I 4644</strain>
    </source>
</reference>
<sequence length="202" mass="23315">MRKQVYISADYSESDGDKDVVDELNKWGNDDYHRVDFVDMSQVASGSVSKEPDCRICDLKAEFNSQINASSAVIFVVGYMTRYRTAGQSCGRVGKTTQWEAYCTPYKQNTNGTRLCKYVSTVPTTGNNVSSINNYSYLRHEFEQAARQKKNIIILYNSTRYENEWLPSYMSDYKNVARPFWITNYWGQRVGDYSYIKEALGF</sequence>
<dbReference type="RefSeq" id="WP_097779967.1">
    <property type="nucleotide sequence ID" value="NZ_NMTZ01000026.1"/>
</dbReference>
<evidence type="ECO:0000313" key="1">
    <source>
        <dbReference type="EMBL" id="PDX83408.1"/>
    </source>
</evidence>
<protein>
    <recommendedName>
        <fullName evidence="3">Thoeris protein ThsB TIR-like domain-containing protein</fullName>
    </recommendedName>
</protein>
<dbReference type="AlphaFoldDB" id="A0A2A7AWJ3"/>